<keyword evidence="3" id="KW-0472">Membrane</keyword>
<dbReference type="InterPro" id="IPR052654">
    <property type="entry name" value="CS_Sulfotransferase"/>
</dbReference>
<name>A0A8X8BPW0_POLSE</name>
<organism evidence="5 6">
    <name type="scientific">Polypterus senegalus</name>
    <name type="common">Senegal bichir</name>
    <dbReference type="NCBI Taxonomy" id="55291"/>
    <lineage>
        <taxon>Eukaryota</taxon>
        <taxon>Metazoa</taxon>
        <taxon>Chordata</taxon>
        <taxon>Craniata</taxon>
        <taxon>Vertebrata</taxon>
        <taxon>Euteleostomi</taxon>
        <taxon>Actinopterygii</taxon>
        <taxon>Polypteriformes</taxon>
        <taxon>Polypteridae</taxon>
        <taxon>Polypterus</taxon>
    </lineage>
</organism>
<feature type="region of interest" description="Disordered" evidence="2">
    <location>
        <begin position="531"/>
        <end position="557"/>
    </location>
</feature>
<keyword evidence="6" id="KW-1185">Reference proteome</keyword>
<feature type="compositionally biased region" description="Pro residues" evidence="2">
    <location>
        <begin position="537"/>
        <end position="557"/>
    </location>
</feature>
<evidence type="ECO:0000256" key="2">
    <source>
        <dbReference type="SAM" id="MobiDB-lite"/>
    </source>
</evidence>
<dbReference type="InterPro" id="IPR000863">
    <property type="entry name" value="Sulfotransferase_dom"/>
</dbReference>
<sequence length="600" mass="69687">MNLFAVFEVKRDAYREWNRRTSLRKTKLYSIIVAVTLMSVVMASYILTGGKKGILLNPSSFQYGTLTENADTVASHEEESSYVSNLSAVQNYANIKLVIKTIASKIEFATRRLPDFKELVKSEPHMFSVIPREFLENIKNPCWFEEYKANSTADPYGTNLYALYSKRFRTLFDYLRNAFRDHLYQKENKLCRFRCLPYFYIIGQPKCGTTDLYDRLRLHPEVRFATSKEPHWWTRKRFGIIRLSEGFHDRYPVEDYLDLFDLAAFQIQDQAHGNATTQYKHNIAIGEASASTMWDNNAWIYFYDNSTNGEPPFLIQDFIHAVQPDAKFIVMLRDPVERLYSDYLYFGIANKSADDFHEKVTESLQLFESCLLEFSMRSCVYNTTLNNAMPVRLQVGLYIVYILDWLSVFNRNQILVLRLEDHATNRKYTMHKVFNFLSLGSLTEQKEAEITKSPASNTRRPADKNLGPMLPVTREILQDFYKPFNVKLADVLQNDSFLWEKRGPEEGLCLLQTARGRPPWLCWEPRVKGLEAQPSRDPWPPSGGAPVPEYPGNPALPPHQEVLGGRRQGDTRMRSRHFRHTGAWLRRNAGKQLEPIRVPI</sequence>
<dbReference type="Pfam" id="PF00685">
    <property type="entry name" value="Sulfotransfer_1"/>
    <property type="match status" value="1"/>
</dbReference>
<dbReference type="Gene3D" id="3.40.50.300">
    <property type="entry name" value="P-loop containing nucleotide triphosphate hydrolases"/>
    <property type="match status" value="1"/>
</dbReference>
<proteinExistence type="inferred from homology"/>
<keyword evidence="3" id="KW-1133">Transmembrane helix</keyword>
<keyword evidence="1" id="KW-0808">Transferase</keyword>
<dbReference type="EC" id="2.8.2.-" evidence="1"/>
<comment type="caution">
    <text evidence="5">The sequence shown here is derived from an EMBL/GenBank/DDBJ whole genome shotgun (WGS) entry which is preliminary data.</text>
</comment>
<keyword evidence="3" id="KW-0812">Transmembrane</keyword>
<dbReference type="EMBL" id="JAATIS010004040">
    <property type="protein sequence ID" value="KAG2462599.1"/>
    <property type="molecule type" value="Genomic_DNA"/>
</dbReference>
<gene>
    <name evidence="5" type="primary">Chst15</name>
    <name evidence="5" type="ORF">GTO96_0001397</name>
</gene>
<dbReference type="InterPro" id="IPR027417">
    <property type="entry name" value="P-loop_NTPase"/>
</dbReference>
<evidence type="ECO:0000313" key="6">
    <source>
        <dbReference type="Proteomes" id="UP000886611"/>
    </source>
</evidence>
<feature type="non-terminal residue" evidence="5">
    <location>
        <position position="1"/>
    </location>
</feature>
<evidence type="ECO:0000259" key="4">
    <source>
        <dbReference type="Pfam" id="PF00685"/>
    </source>
</evidence>
<accession>A0A8X8BPW0</accession>
<feature type="transmembrane region" description="Helical" evidence="3">
    <location>
        <begin position="28"/>
        <end position="47"/>
    </location>
</feature>
<reference evidence="5 6" key="1">
    <citation type="journal article" date="2021" name="Cell">
        <title>Tracing the genetic footprints of vertebrate landing in non-teleost ray-finned fishes.</title>
        <authorList>
            <person name="Bi X."/>
            <person name="Wang K."/>
            <person name="Yang L."/>
            <person name="Pan H."/>
            <person name="Jiang H."/>
            <person name="Wei Q."/>
            <person name="Fang M."/>
            <person name="Yu H."/>
            <person name="Zhu C."/>
            <person name="Cai Y."/>
            <person name="He Y."/>
            <person name="Gan X."/>
            <person name="Zeng H."/>
            <person name="Yu D."/>
            <person name="Zhu Y."/>
            <person name="Jiang H."/>
            <person name="Qiu Q."/>
            <person name="Yang H."/>
            <person name="Zhang Y.E."/>
            <person name="Wang W."/>
            <person name="Zhu M."/>
            <person name="He S."/>
            <person name="Zhang G."/>
        </authorList>
    </citation>
    <scope>NUCLEOTIDE SEQUENCE [LARGE SCALE GENOMIC DNA]</scope>
    <source>
        <strain evidence="5">Bchr_013</strain>
    </source>
</reference>
<dbReference type="SUPFAM" id="SSF52540">
    <property type="entry name" value="P-loop containing nucleoside triphosphate hydrolases"/>
    <property type="match status" value="1"/>
</dbReference>
<comment type="similarity">
    <text evidence="1">Belongs to the sulfotransferase 1 family.</text>
</comment>
<dbReference type="PANTHER" id="PTHR15723:SF0">
    <property type="entry name" value="CARBOHYDRATE SULFOTRANSFERASE 15"/>
    <property type="match status" value="1"/>
</dbReference>
<dbReference type="AlphaFoldDB" id="A0A8X8BPW0"/>
<protein>
    <recommendedName>
        <fullName evidence="1">Sulfotransferase</fullName>
        <ecNumber evidence="1">2.8.2.-</ecNumber>
    </recommendedName>
</protein>
<dbReference type="Proteomes" id="UP000886611">
    <property type="component" value="Unassembled WGS sequence"/>
</dbReference>
<feature type="non-terminal residue" evidence="5">
    <location>
        <position position="600"/>
    </location>
</feature>
<dbReference type="PANTHER" id="PTHR15723">
    <property type="entry name" value="CARBOHYDRATE SULFOTRANSFERASE 15"/>
    <property type="match status" value="1"/>
</dbReference>
<feature type="domain" description="Sulfotransferase" evidence="4">
    <location>
        <begin position="200"/>
        <end position="460"/>
    </location>
</feature>
<dbReference type="GO" id="GO:0019319">
    <property type="term" value="P:hexose biosynthetic process"/>
    <property type="evidence" value="ECO:0007669"/>
    <property type="project" value="TreeGrafter"/>
</dbReference>
<evidence type="ECO:0000256" key="3">
    <source>
        <dbReference type="SAM" id="Phobius"/>
    </source>
</evidence>
<evidence type="ECO:0000313" key="5">
    <source>
        <dbReference type="EMBL" id="KAG2462599.1"/>
    </source>
</evidence>
<dbReference type="GO" id="GO:0050659">
    <property type="term" value="F:N-acetylgalactosamine 4-sulfate 6-O-sulfotransferase activity"/>
    <property type="evidence" value="ECO:0007669"/>
    <property type="project" value="TreeGrafter"/>
</dbReference>
<evidence type="ECO:0000256" key="1">
    <source>
        <dbReference type="RuleBase" id="RU361155"/>
    </source>
</evidence>